<dbReference type="SUPFAM" id="SSF53335">
    <property type="entry name" value="S-adenosyl-L-methionine-dependent methyltransferases"/>
    <property type="match status" value="1"/>
</dbReference>
<proteinExistence type="predicted"/>
<organism evidence="1 2">
    <name type="scientific">Roseateles toxinivorans</name>
    <dbReference type="NCBI Taxonomy" id="270368"/>
    <lineage>
        <taxon>Bacteria</taxon>
        <taxon>Pseudomonadati</taxon>
        <taxon>Pseudomonadota</taxon>
        <taxon>Betaproteobacteria</taxon>
        <taxon>Burkholderiales</taxon>
        <taxon>Sphaerotilaceae</taxon>
        <taxon>Roseateles</taxon>
    </lineage>
</organism>
<dbReference type="RefSeq" id="WP_166652030.1">
    <property type="nucleotide sequence ID" value="NZ_SNXS01000004.1"/>
</dbReference>
<dbReference type="Proteomes" id="UP000295361">
    <property type="component" value="Unassembled WGS sequence"/>
</dbReference>
<dbReference type="Pfam" id="PF13489">
    <property type="entry name" value="Methyltransf_23"/>
    <property type="match status" value="1"/>
</dbReference>
<dbReference type="GO" id="GO:0032259">
    <property type="term" value="P:methylation"/>
    <property type="evidence" value="ECO:0007669"/>
    <property type="project" value="UniProtKB-KW"/>
</dbReference>
<dbReference type="InterPro" id="IPR029063">
    <property type="entry name" value="SAM-dependent_MTases_sf"/>
</dbReference>
<dbReference type="Gene3D" id="3.40.50.150">
    <property type="entry name" value="Vaccinia Virus protein VP39"/>
    <property type="match status" value="1"/>
</dbReference>
<dbReference type="InParanoid" id="A0A4R6QJV4"/>
<protein>
    <submittedName>
        <fullName evidence="1">Methyltransferase family protein</fullName>
    </submittedName>
</protein>
<evidence type="ECO:0000313" key="2">
    <source>
        <dbReference type="Proteomes" id="UP000295361"/>
    </source>
</evidence>
<dbReference type="EMBL" id="SNXS01000004">
    <property type="protein sequence ID" value="TDP63850.1"/>
    <property type="molecule type" value="Genomic_DNA"/>
</dbReference>
<keyword evidence="1" id="KW-0808">Transferase</keyword>
<dbReference type="GO" id="GO:0008168">
    <property type="term" value="F:methyltransferase activity"/>
    <property type="evidence" value="ECO:0007669"/>
    <property type="project" value="UniProtKB-KW"/>
</dbReference>
<gene>
    <name evidence="1" type="ORF">DES47_104132</name>
</gene>
<reference evidence="1 2" key="1">
    <citation type="submission" date="2019-03" db="EMBL/GenBank/DDBJ databases">
        <title>Genomic Encyclopedia of Type Strains, Phase IV (KMG-IV): sequencing the most valuable type-strain genomes for metagenomic binning, comparative biology and taxonomic classification.</title>
        <authorList>
            <person name="Goeker M."/>
        </authorList>
    </citation>
    <scope>NUCLEOTIDE SEQUENCE [LARGE SCALE GENOMIC DNA]</scope>
    <source>
        <strain evidence="1 2">DSM 16998</strain>
    </source>
</reference>
<evidence type="ECO:0000313" key="1">
    <source>
        <dbReference type="EMBL" id="TDP63850.1"/>
    </source>
</evidence>
<keyword evidence="1" id="KW-0489">Methyltransferase</keyword>
<name>A0A4R6QJV4_9BURK</name>
<keyword evidence="2" id="KW-1185">Reference proteome</keyword>
<comment type="caution">
    <text evidence="1">The sequence shown here is derived from an EMBL/GenBank/DDBJ whole genome shotgun (WGS) entry which is preliminary data.</text>
</comment>
<dbReference type="AlphaFoldDB" id="A0A4R6QJV4"/>
<sequence>MDIQTICSGLNLANDGIWYGRGNAAVSYPADGHEQCFAVEDSSFWFRHRNACIVAVANEFPPPGDGAIFDIGGGNGFVSMGLANAGFDVALVEPGHVGAVNAKRRGVRNVICATAESAQFTPPSLSAAGLFDVIEHIDDAPAFLRSVKGLLRPQGHLYATVPAYQSLWSDEDVSAGHYRRYTMSSLQATLDAAGFDLLFASYIFRFLPVPIFMLRALPHRFGISRGQRMPDAASRDHRVKQGLASRLLQGMLDREVELLKRRQPMRFGGSCLVVAKCR</sequence>
<accession>A0A4R6QJV4</accession>